<keyword evidence="1" id="KW-1133">Transmembrane helix</keyword>
<accession>A0A5D4KAA2</accession>
<proteinExistence type="predicted"/>
<feature type="transmembrane region" description="Helical" evidence="1">
    <location>
        <begin position="67"/>
        <end position="84"/>
    </location>
</feature>
<dbReference type="AlphaFoldDB" id="A0A5D4KAA2"/>
<gene>
    <name evidence="2" type="ORF">FZC79_14590</name>
</gene>
<sequence>MGLIKYNIHLFVFFFALSFLFYGQIWALPVFLKPILFILMIIGFVFSAVAGGLYIKEISTKEAKTSKSIWIIAFMLITMSTIFYEPIETALMVVILAVSGLYLLSSIFSLLKKEEVSTQ</sequence>
<feature type="transmembrane region" description="Helical" evidence="1">
    <location>
        <begin position="34"/>
        <end position="55"/>
    </location>
</feature>
<comment type="caution">
    <text evidence="2">The sequence shown here is derived from an EMBL/GenBank/DDBJ whole genome shotgun (WGS) entry which is preliminary data.</text>
</comment>
<feature type="transmembrane region" description="Helical" evidence="1">
    <location>
        <begin position="90"/>
        <end position="111"/>
    </location>
</feature>
<keyword evidence="1" id="KW-0472">Membrane</keyword>
<keyword evidence="1" id="KW-0812">Transmembrane</keyword>
<reference evidence="2 3" key="1">
    <citation type="submission" date="2019-08" db="EMBL/GenBank/DDBJ databases">
        <title>Bacillus genomes from the desert of Cuatro Cienegas, Coahuila.</title>
        <authorList>
            <person name="Olmedo-Alvarez G."/>
        </authorList>
    </citation>
    <scope>NUCLEOTIDE SEQUENCE [LARGE SCALE GENOMIC DNA]</scope>
    <source>
        <strain evidence="2 3">CH40_1T</strain>
    </source>
</reference>
<evidence type="ECO:0000313" key="3">
    <source>
        <dbReference type="Proteomes" id="UP000323317"/>
    </source>
</evidence>
<evidence type="ECO:0000313" key="2">
    <source>
        <dbReference type="EMBL" id="TYR74314.1"/>
    </source>
</evidence>
<evidence type="ECO:0000256" key="1">
    <source>
        <dbReference type="SAM" id="Phobius"/>
    </source>
</evidence>
<dbReference type="RefSeq" id="WP_148947537.1">
    <property type="nucleotide sequence ID" value="NZ_VTEH01000012.1"/>
</dbReference>
<protein>
    <submittedName>
        <fullName evidence="2">Uncharacterized protein</fullName>
    </submittedName>
</protein>
<organism evidence="2 3">
    <name type="scientific">Rossellomorea vietnamensis</name>
    <dbReference type="NCBI Taxonomy" id="218284"/>
    <lineage>
        <taxon>Bacteria</taxon>
        <taxon>Bacillati</taxon>
        <taxon>Bacillota</taxon>
        <taxon>Bacilli</taxon>
        <taxon>Bacillales</taxon>
        <taxon>Bacillaceae</taxon>
        <taxon>Rossellomorea</taxon>
    </lineage>
</organism>
<feature type="transmembrane region" description="Helical" evidence="1">
    <location>
        <begin position="7"/>
        <end position="28"/>
    </location>
</feature>
<dbReference type="Proteomes" id="UP000323317">
    <property type="component" value="Unassembled WGS sequence"/>
</dbReference>
<name>A0A5D4KAA2_9BACI</name>
<dbReference type="EMBL" id="VTEH01000012">
    <property type="protein sequence ID" value="TYR74314.1"/>
    <property type="molecule type" value="Genomic_DNA"/>
</dbReference>